<dbReference type="EMBL" id="VXKE01000021">
    <property type="protein sequence ID" value="KAA8707869.1"/>
    <property type="molecule type" value="Genomic_DNA"/>
</dbReference>
<evidence type="ECO:0000259" key="5">
    <source>
        <dbReference type="SMART" id="SM00849"/>
    </source>
</evidence>
<dbReference type="PANTHER" id="PTHR46233">
    <property type="entry name" value="HYDROXYACYLGLUTATHIONE HYDROLASE GLOC"/>
    <property type="match status" value="1"/>
</dbReference>
<keyword evidence="4" id="KW-0862">Zinc</keyword>
<evidence type="ECO:0000256" key="4">
    <source>
        <dbReference type="ARBA" id="ARBA00022833"/>
    </source>
</evidence>
<sequence length="237" mass="26384">MSVQEKKVLKRFQHLCRAFGEYETNCYIVQTPQGEFIIDPGMGSAQWVLESSPNPLAILLTHGHFDHIFDVAKIKQARPEIPLYCPRDDGFMLESDCFGTGLMPYQFGANDVLVSCDKGRSEFVLGGVEVLYLHFPGHTPGCSVVCLSQRDSARDGIGRISSMYSGDFVFKRSIGRYDFPYSSAADMRDSLQRFGTLGAQELGGLDDDGDVEIFPGHGESTYLSYEQSNVALWLPRI</sequence>
<dbReference type="SMART" id="SM00849">
    <property type="entry name" value="Lactamase_B"/>
    <property type="match status" value="1"/>
</dbReference>
<dbReference type="Proteomes" id="UP000323707">
    <property type="component" value="Unassembled WGS sequence"/>
</dbReference>
<dbReference type="Gene3D" id="3.60.15.10">
    <property type="entry name" value="Ribonuclease Z/Hydroxyacylglutathione hydrolase-like"/>
    <property type="match status" value="1"/>
</dbReference>
<reference evidence="6 7" key="1">
    <citation type="submission" date="2019-09" db="EMBL/GenBank/DDBJ databases">
        <title>Draft genome sequence of various Type strains from the CCUG.</title>
        <authorList>
            <person name="Pineiro-Iglesias B."/>
            <person name="Tunovic T."/>
            <person name="Unosson C."/>
            <person name="Inganas E."/>
            <person name="Ohlen M."/>
            <person name="Cardew S."/>
            <person name="Jensie-Markopoulos S."/>
            <person name="Salva-Serra F."/>
            <person name="Jaen-Luchoro D."/>
            <person name="Karlsson R."/>
            <person name="Svensson-Stadler L."/>
            <person name="Chun J."/>
            <person name="Moore E."/>
        </authorList>
    </citation>
    <scope>NUCLEOTIDE SEQUENCE [LARGE SCALE GENOMIC DNA]</scope>
    <source>
        <strain evidence="6 7">CCUG 32756T</strain>
    </source>
</reference>
<gene>
    <name evidence="6" type="ORF">F4V45_08390</name>
</gene>
<evidence type="ECO:0000256" key="1">
    <source>
        <dbReference type="ARBA" id="ARBA00001947"/>
    </source>
</evidence>
<dbReference type="InterPro" id="IPR036866">
    <property type="entry name" value="RibonucZ/Hydroxyglut_hydro"/>
</dbReference>
<dbReference type="InterPro" id="IPR051453">
    <property type="entry name" value="MBL_Glyoxalase_II"/>
</dbReference>
<evidence type="ECO:0000313" key="6">
    <source>
        <dbReference type="EMBL" id="KAA8707869.1"/>
    </source>
</evidence>
<evidence type="ECO:0000313" key="7">
    <source>
        <dbReference type="Proteomes" id="UP000323707"/>
    </source>
</evidence>
<accession>A0A5M9QII6</accession>
<dbReference type="PANTHER" id="PTHR46233:SF3">
    <property type="entry name" value="HYDROXYACYLGLUTATHIONE HYDROLASE GLOC"/>
    <property type="match status" value="1"/>
</dbReference>
<evidence type="ECO:0000256" key="3">
    <source>
        <dbReference type="ARBA" id="ARBA00022801"/>
    </source>
</evidence>
<feature type="domain" description="Metallo-beta-lactamase" evidence="5">
    <location>
        <begin position="23"/>
        <end position="217"/>
    </location>
</feature>
<keyword evidence="3 6" id="KW-0378">Hydrolase</keyword>
<dbReference type="Pfam" id="PF00753">
    <property type="entry name" value="Lactamase_B"/>
    <property type="match status" value="1"/>
</dbReference>
<protein>
    <submittedName>
        <fullName evidence="6">MBL fold metallo-hydrolase</fullName>
    </submittedName>
</protein>
<comment type="cofactor">
    <cofactor evidence="1">
        <name>Zn(2+)</name>
        <dbReference type="ChEBI" id="CHEBI:29105"/>
    </cofactor>
</comment>
<dbReference type="GO" id="GO:0016787">
    <property type="term" value="F:hydrolase activity"/>
    <property type="evidence" value="ECO:0007669"/>
    <property type="project" value="UniProtKB-KW"/>
</dbReference>
<keyword evidence="2" id="KW-0479">Metal-binding</keyword>
<dbReference type="RefSeq" id="WP_150337870.1">
    <property type="nucleotide sequence ID" value="NZ_JAERIX010000052.1"/>
</dbReference>
<dbReference type="CDD" id="cd06262">
    <property type="entry name" value="metallo-hydrolase-like_MBL-fold"/>
    <property type="match status" value="1"/>
</dbReference>
<organism evidence="6 7">
    <name type="scientific">Helicobacter canis</name>
    <dbReference type="NCBI Taxonomy" id="29419"/>
    <lineage>
        <taxon>Bacteria</taxon>
        <taxon>Pseudomonadati</taxon>
        <taxon>Campylobacterota</taxon>
        <taxon>Epsilonproteobacteria</taxon>
        <taxon>Campylobacterales</taxon>
        <taxon>Helicobacteraceae</taxon>
        <taxon>Helicobacter</taxon>
    </lineage>
</organism>
<comment type="caution">
    <text evidence="6">The sequence shown here is derived from an EMBL/GenBank/DDBJ whole genome shotgun (WGS) entry which is preliminary data.</text>
</comment>
<dbReference type="AlphaFoldDB" id="A0A5M9QII6"/>
<evidence type="ECO:0000256" key="2">
    <source>
        <dbReference type="ARBA" id="ARBA00022723"/>
    </source>
</evidence>
<proteinExistence type="predicted"/>
<dbReference type="GO" id="GO:0046872">
    <property type="term" value="F:metal ion binding"/>
    <property type="evidence" value="ECO:0007669"/>
    <property type="project" value="UniProtKB-KW"/>
</dbReference>
<dbReference type="InterPro" id="IPR001279">
    <property type="entry name" value="Metallo-B-lactamas"/>
</dbReference>
<name>A0A5M9QII6_9HELI</name>
<dbReference type="SUPFAM" id="SSF56281">
    <property type="entry name" value="Metallo-hydrolase/oxidoreductase"/>
    <property type="match status" value="1"/>
</dbReference>